<dbReference type="EMBL" id="JBHSHD010000001">
    <property type="protein sequence ID" value="MFC4818728.1"/>
    <property type="molecule type" value="Genomic_DNA"/>
</dbReference>
<evidence type="ECO:0000256" key="1">
    <source>
        <dbReference type="SAM" id="Coils"/>
    </source>
</evidence>
<keyword evidence="1" id="KW-0175">Coiled coil</keyword>
<reference evidence="3" key="1">
    <citation type="journal article" date="2019" name="Int. J. Syst. Evol. Microbiol.">
        <title>The Global Catalogue of Microorganisms (GCM) 10K type strain sequencing project: providing services to taxonomists for standard genome sequencing and annotation.</title>
        <authorList>
            <consortium name="The Broad Institute Genomics Platform"/>
            <consortium name="The Broad Institute Genome Sequencing Center for Infectious Disease"/>
            <person name="Wu L."/>
            <person name="Ma J."/>
        </authorList>
    </citation>
    <scope>NUCLEOTIDE SEQUENCE [LARGE SCALE GENOMIC DNA]</scope>
    <source>
        <strain evidence="3">CCUG 30340</strain>
    </source>
</reference>
<comment type="caution">
    <text evidence="2">The sequence shown here is derived from an EMBL/GenBank/DDBJ whole genome shotgun (WGS) entry which is preliminary data.</text>
</comment>
<accession>A0ABV9QPU9</accession>
<gene>
    <name evidence="2" type="ORF">ACFO6Q_00215</name>
</gene>
<feature type="coiled-coil region" evidence="1">
    <location>
        <begin position="29"/>
        <end position="129"/>
    </location>
</feature>
<organism evidence="2 3">
    <name type="scientific">Dokdonella ginsengisoli</name>
    <dbReference type="NCBI Taxonomy" id="363846"/>
    <lineage>
        <taxon>Bacteria</taxon>
        <taxon>Pseudomonadati</taxon>
        <taxon>Pseudomonadota</taxon>
        <taxon>Gammaproteobacteria</taxon>
        <taxon>Lysobacterales</taxon>
        <taxon>Rhodanobacteraceae</taxon>
        <taxon>Dokdonella</taxon>
    </lineage>
</organism>
<evidence type="ECO:0000313" key="2">
    <source>
        <dbReference type="EMBL" id="MFC4818728.1"/>
    </source>
</evidence>
<dbReference type="SUPFAM" id="SSF58113">
    <property type="entry name" value="Apolipoprotein A-I"/>
    <property type="match status" value="1"/>
</dbReference>
<dbReference type="Proteomes" id="UP001595886">
    <property type="component" value="Unassembled WGS sequence"/>
</dbReference>
<protein>
    <submittedName>
        <fullName evidence="2">Uncharacterized protein</fullName>
    </submittedName>
</protein>
<sequence length="183" mass="20686">MADPKKPAADAGADRNVDQIRDILFGGQMRDYERRFQELNQRLEAELTRMREAQEKRLAQIDKRIDDQLDKLGKLVRQEVQDRNSAVDDLESRLQQAARTARGEVNKALEALEQELANGDERHRAALADLEASTTTRVGETEAAMSRGNEELRAEKVGRDDLAALLTEFALRLKGDFDLPTLK</sequence>
<keyword evidence="3" id="KW-1185">Reference proteome</keyword>
<name>A0ABV9QPU9_9GAMM</name>
<evidence type="ECO:0000313" key="3">
    <source>
        <dbReference type="Proteomes" id="UP001595886"/>
    </source>
</evidence>
<proteinExistence type="predicted"/>
<dbReference type="RefSeq" id="WP_380018457.1">
    <property type="nucleotide sequence ID" value="NZ_JBHSHD010000001.1"/>
</dbReference>